<dbReference type="PANTHER" id="PTHR40732:SF1">
    <property type="entry name" value="GTP-DEPENDENT DEPHOSPHO-COA KINASE"/>
    <property type="match status" value="1"/>
</dbReference>
<sequence length="163" mass="17837">MRRELREPLGLLLEGEPRETAARLGEMVRCRRPILLASVGDACSKSLGEAGIQPDIAVVDNRVMRGDVDPVGLGDRVVVPSRNPPGTIDADSWRALEEAVRLKRGVAVIVEGEEDLLVLPLIELMPLGSLIAYGQPRAGMVVVEVTEERKRWANGFMSRMEEG</sequence>
<dbReference type="PIRSF" id="PIRSF006533">
    <property type="entry name" value="UCP006533"/>
    <property type="match status" value="1"/>
</dbReference>
<comment type="similarity">
    <text evidence="6">Belongs to the GTP-dependent DPCK family.</text>
</comment>
<dbReference type="GO" id="GO:0005525">
    <property type="term" value="F:GTP binding"/>
    <property type="evidence" value="ECO:0007669"/>
    <property type="project" value="UniProtKB-UniRule"/>
</dbReference>
<evidence type="ECO:0000256" key="6">
    <source>
        <dbReference type="HAMAP-Rule" id="MF_00590"/>
    </source>
</evidence>
<organism evidence="7 8">
    <name type="scientific">miscellaneous Crenarchaeota group-15 archaeon DG-45</name>
    <dbReference type="NCBI Taxonomy" id="1685127"/>
    <lineage>
        <taxon>Archaea</taxon>
        <taxon>Candidatus Bathyarchaeota</taxon>
        <taxon>MCG-15</taxon>
    </lineage>
</organism>
<proteinExistence type="inferred from homology"/>
<dbReference type="HAMAP" id="MF_00590">
    <property type="entry name" value="Dephospho_CoA_kinase_GTP_dep"/>
    <property type="match status" value="1"/>
</dbReference>
<evidence type="ECO:0000256" key="4">
    <source>
        <dbReference type="ARBA" id="ARBA00022993"/>
    </source>
</evidence>
<evidence type="ECO:0000256" key="3">
    <source>
        <dbReference type="ARBA" id="ARBA00022777"/>
    </source>
</evidence>
<dbReference type="Pfam" id="PF04019">
    <property type="entry name" value="DUF359"/>
    <property type="match status" value="1"/>
</dbReference>
<feature type="binding site" evidence="6">
    <location>
        <position position="41"/>
    </location>
    <ligand>
        <name>GTP</name>
        <dbReference type="ChEBI" id="CHEBI:37565"/>
    </ligand>
</feature>
<protein>
    <recommendedName>
        <fullName evidence="6">GTP-dependent dephospho-CoA kinase</fullName>
        <ecNumber evidence="6">2.7.1.237</ecNumber>
    </recommendedName>
    <alternativeName>
        <fullName evidence="6">Dephospho-coenzyme A kinase</fullName>
        <shortName evidence="6">DPCK</shortName>
    </alternativeName>
</protein>
<dbReference type="AlphaFoldDB" id="A0A0M0BRB7"/>
<gene>
    <name evidence="7" type="ORF">AC482_01775</name>
</gene>
<dbReference type="GO" id="GO:0016301">
    <property type="term" value="F:kinase activity"/>
    <property type="evidence" value="ECO:0007669"/>
    <property type="project" value="UniProtKB-UniRule"/>
</dbReference>
<evidence type="ECO:0000256" key="5">
    <source>
        <dbReference type="ARBA" id="ARBA00023134"/>
    </source>
</evidence>
<evidence type="ECO:0000256" key="1">
    <source>
        <dbReference type="ARBA" id="ARBA00022679"/>
    </source>
</evidence>
<comment type="pathway">
    <text evidence="6">Cofactor biosynthesis; coenzyme A biosynthesis.</text>
</comment>
<keyword evidence="2 6" id="KW-0547">Nucleotide-binding</keyword>
<comment type="catalytic activity">
    <reaction evidence="6">
        <text>3'-dephospho-CoA + GTP = GDP + CoA + H(+)</text>
        <dbReference type="Rhea" id="RHEA:61156"/>
        <dbReference type="ChEBI" id="CHEBI:15378"/>
        <dbReference type="ChEBI" id="CHEBI:37565"/>
        <dbReference type="ChEBI" id="CHEBI:57287"/>
        <dbReference type="ChEBI" id="CHEBI:57328"/>
        <dbReference type="ChEBI" id="CHEBI:58189"/>
        <dbReference type="EC" id="2.7.1.237"/>
    </reaction>
</comment>
<keyword evidence="5 6" id="KW-0342">GTP-binding</keyword>
<dbReference type="Proteomes" id="UP000037210">
    <property type="component" value="Unassembled WGS sequence"/>
</dbReference>
<keyword evidence="1 6" id="KW-0808">Transferase</keyword>
<name>A0A0M0BRB7_9ARCH</name>
<dbReference type="EC" id="2.7.1.237" evidence="6"/>
<comment type="function">
    <text evidence="6">Catalyzes the GTP-dependent phosphorylation of the 3'-hydroxyl group of dephosphocoenzyme A to form coenzyme A (CoA).</text>
</comment>
<evidence type="ECO:0000313" key="8">
    <source>
        <dbReference type="Proteomes" id="UP000037210"/>
    </source>
</evidence>
<reference evidence="7 8" key="1">
    <citation type="submission" date="2015-06" db="EMBL/GenBank/DDBJ databases">
        <title>New insights into the roles of widespread benthic archaea in carbon and nitrogen cycling.</title>
        <authorList>
            <person name="Lazar C.S."/>
            <person name="Baker B.J."/>
            <person name="Seitz K.W."/>
            <person name="Hyde A.S."/>
            <person name="Dick G.J."/>
            <person name="Hinrichs K.-U."/>
            <person name="Teske A.P."/>
        </authorList>
    </citation>
    <scope>NUCLEOTIDE SEQUENCE [LARGE SCALE GENOMIC DNA]</scope>
    <source>
        <strain evidence="7">DG-45</strain>
    </source>
</reference>
<keyword evidence="3 6" id="KW-0418">Kinase</keyword>
<accession>A0A0M0BRB7</accession>
<comment type="caution">
    <text evidence="7">The sequence shown here is derived from an EMBL/GenBank/DDBJ whole genome shotgun (WGS) entry which is preliminary data.</text>
</comment>
<dbReference type="GO" id="GO:0015937">
    <property type="term" value="P:coenzyme A biosynthetic process"/>
    <property type="evidence" value="ECO:0007669"/>
    <property type="project" value="UniProtKB-UniRule"/>
</dbReference>
<feature type="binding site" evidence="6">
    <location>
        <position position="60"/>
    </location>
    <ligand>
        <name>GTP</name>
        <dbReference type="ChEBI" id="CHEBI:37565"/>
    </ligand>
</feature>
<comment type="caution">
    <text evidence="6">Lacks conserved residue(s) required for the propagation of feature annotation.</text>
</comment>
<evidence type="ECO:0000313" key="7">
    <source>
        <dbReference type="EMBL" id="KON31133.1"/>
    </source>
</evidence>
<feature type="binding site" evidence="6">
    <location>
        <position position="114"/>
    </location>
    <ligand>
        <name>GTP</name>
        <dbReference type="ChEBI" id="CHEBI:37565"/>
    </ligand>
</feature>
<dbReference type="EMBL" id="LFWZ01000012">
    <property type="protein sequence ID" value="KON31133.1"/>
    <property type="molecule type" value="Genomic_DNA"/>
</dbReference>
<dbReference type="InterPro" id="IPR007164">
    <property type="entry name" value="GTP-dep_dephospho-CoA_kin"/>
</dbReference>
<evidence type="ECO:0000256" key="2">
    <source>
        <dbReference type="ARBA" id="ARBA00022741"/>
    </source>
</evidence>
<dbReference type="UniPathway" id="UPA00241"/>
<dbReference type="PANTHER" id="PTHR40732">
    <property type="entry name" value="UPF0218 PROTEIN TK1697"/>
    <property type="match status" value="1"/>
</dbReference>
<keyword evidence="4 6" id="KW-0173">Coenzyme A biosynthesis</keyword>